<dbReference type="PANTHER" id="PTHR13215">
    <property type="entry name" value="RNA POLYMERASE II TRANSCRIPTIONAL COACTIVATOR"/>
    <property type="match status" value="1"/>
</dbReference>
<proteinExistence type="inferred from homology"/>
<dbReference type="GO" id="GO:0005634">
    <property type="term" value="C:nucleus"/>
    <property type="evidence" value="ECO:0007669"/>
    <property type="project" value="UniProtKB-SubCell"/>
</dbReference>
<evidence type="ECO:0000256" key="5">
    <source>
        <dbReference type="ARBA" id="ARBA00023163"/>
    </source>
</evidence>
<dbReference type="GO" id="GO:0003713">
    <property type="term" value="F:transcription coactivator activity"/>
    <property type="evidence" value="ECO:0007669"/>
    <property type="project" value="InterPro"/>
</dbReference>
<dbReference type="PhylomeDB" id="S8B3L2"/>
<name>S8B3L2_PENO1</name>
<dbReference type="GO" id="GO:0060261">
    <property type="term" value="P:positive regulation of transcription initiation by RNA polymerase II"/>
    <property type="evidence" value="ECO:0007669"/>
    <property type="project" value="InterPro"/>
</dbReference>
<dbReference type="AlphaFoldDB" id="S8B3L2"/>
<dbReference type="EMBL" id="KB644411">
    <property type="protein sequence ID" value="EPS29107.1"/>
    <property type="molecule type" value="Genomic_DNA"/>
</dbReference>
<comment type="subcellular location">
    <subcellularLocation>
        <location evidence="1">Nucleus</location>
    </subcellularLocation>
</comment>
<dbReference type="InterPro" id="IPR009044">
    <property type="entry name" value="ssDNA-bd_transcriptional_reg"/>
</dbReference>
<evidence type="ECO:0000256" key="7">
    <source>
        <dbReference type="SAM" id="MobiDB-lite"/>
    </source>
</evidence>
<comment type="similarity">
    <text evidence="2">Belongs to the transcriptional coactivator PC4 family.</text>
</comment>
<keyword evidence="6" id="KW-0539">Nucleus</keyword>
<sequence>MASRKRASDAAGASEGVDSKTKKTKVVNDGETSTAKTDANGDRYWEISKMRRVTVSEFRGKTMVSVREYYEKDGQELPGKKGISMSLEQFAAFVKLLPEIEQAVQQQGESLPRPVYSGSAAKNSDNHEQGDSARTESPGKPNIEATSDEESDS</sequence>
<keyword evidence="3" id="KW-0805">Transcription regulation</keyword>
<dbReference type="Proteomes" id="UP000019376">
    <property type="component" value="Unassembled WGS sequence"/>
</dbReference>
<dbReference type="InterPro" id="IPR003173">
    <property type="entry name" value="PC4_C"/>
</dbReference>
<dbReference type="OrthoDB" id="2505440at2759"/>
<dbReference type="Gene3D" id="2.30.31.10">
    <property type="entry name" value="Transcriptional Coactivator Pc4, Chain A"/>
    <property type="match status" value="1"/>
</dbReference>
<feature type="compositionally biased region" description="Basic and acidic residues" evidence="7">
    <location>
        <begin position="124"/>
        <end position="134"/>
    </location>
</feature>
<reference evidence="9 10" key="1">
    <citation type="journal article" date="2013" name="PLoS ONE">
        <title>Genomic and secretomic analyses reveal unique features of the lignocellulolytic enzyme system of Penicillium decumbens.</title>
        <authorList>
            <person name="Liu G."/>
            <person name="Zhang L."/>
            <person name="Wei X."/>
            <person name="Zou G."/>
            <person name="Qin Y."/>
            <person name="Ma L."/>
            <person name="Li J."/>
            <person name="Zheng H."/>
            <person name="Wang S."/>
            <person name="Wang C."/>
            <person name="Xun L."/>
            <person name="Zhao G.-P."/>
            <person name="Zhou Z."/>
            <person name="Qu Y."/>
        </authorList>
    </citation>
    <scope>NUCLEOTIDE SEQUENCE [LARGE SCALE GENOMIC DNA]</scope>
    <source>
        <strain evidence="10">114-2 / CGMCC 5302</strain>
    </source>
</reference>
<organism evidence="9 10">
    <name type="scientific">Penicillium oxalicum (strain 114-2 / CGMCC 5302)</name>
    <name type="common">Penicillium decumbens</name>
    <dbReference type="NCBI Taxonomy" id="933388"/>
    <lineage>
        <taxon>Eukaryota</taxon>
        <taxon>Fungi</taxon>
        <taxon>Dikarya</taxon>
        <taxon>Ascomycota</taxon>
        <taxon>Pezizomycotina</taxon>
        <taxon>Eurotiomycetes</taxon>
        <taxon>Eurotiomycetidae</taxon>
        <taxon>Eurotiales</taxon>
        <taxon>Aspergillaceae</taxon>
        <taxon>Penicillium</taxon>
    </lineage>
</organism>
<keyword evidence="10" id="KW-1185">Reference proteome</keyword>
<evidence type="ECO:0000256" key="6">
    <source>
        <dbReference type="ARBA" id="ARBA00023242"/>
    </source>
</evidence>
<dbReference type="Pfam" id="PF02229">
    <property type="entry name" value="PC4"/>
    <property type="match status" value="1"/>
</dbReference>
<dbReference type="InterPro" id="IPR045125">
    <property type="entry name" value="Sub1/Tcp4-like"/>
</dbReference>
<keyword evidence="4" id="KW-0238">DNA-binding</keyword>
<protein>
    <recommendedName>
        <fullName evidence="8">Transcriptional coactivator p15 (PC4) C-terminal domain-containing protein</fullName>
    </recommendedName>
</protein>
<gene>
    <name evidence="9" type="ORF">PDE_04056</name>
</gene>
<evidence type="ECO:0000256" key="3">
    <source>
        <dbReference type="ARBA" id="ARBA00023015"/>
    </source>
</evidence>
<dbReference type="HOGENOM" id="CLU_104273_0_0_1"/>
<evidence type="ECO:0000256" key="4">
    <source>
        <dbReference type="ARBA" id="ARBA00023125"/>
    </source>
</evidence>
<feature type="domain" description="Transcriptional coactivator p15 (PC4) C-terminal" evidence="8">
    <location>
        <begin position="45"/>
        <end position="95"/>
    </location>
</feature>
<dbReference type="SUPFAM" id="SSF54447">
    <property type="entry name" value="ssDNA-binding transcriptional regulator domain"/>
    <property type="match status" value="1"/>
</dbReference>
<feature type="region of interest" description="Disordered" evidence="7">
    <location>
        <begin position="1"/>
        <end position="41"/>
    </location>
</feature>
<keyword evidence="5" id="KW-0804">Transcription</keyword>
<dbReference type="STRING" id="933388.S8B3L2"/>
<feature type="region of interest" description="Disordered" evidence="7">
    <location>
        <begin position="103"/>
        <end position="153"/>
    </location>
</feature>
<evidence type="ECO:0000256" key="2">
    <source>
        <dbReference type="ARBA" id="ARBA00009001"/>
    </source>
</evidence>
<evidence type="ECO:0000313" key="9">
    <source>
        <dbReference type="EMBL" id="EPS29107.1"/>
    </source>
</evidence>
<evidence type="ECO:0000313" key="10">
    <source>
        <dbReference type="Proteomes" id="UP000019376"/>
    </source>
</evidence>
<dbReference type="eggNOG" id="KOG2712">
    <property type="taxonomic scope" value="Eukaryota"/>
</dbReference>
<accession>S8B3L2</accession>
<evidence type="ECO:0000256" key="1">
    <source>
        <dbReference type="ARBA" id="ARBA00004123"/>
    </source>
</evidence>
<evidence type="ECO:0000259" key="8">
    <source>
        <dbReference type="Pfam" id="PF02229"/>
    </source>
</evidence>
<dbReference type="GO" id="GO:0003677">
    <property type="term" value="F:DNA binding"/>
    <property type="evidence" value="ECO:0007669"/>
    <property type="project" value="UniProtKB-KW"/>
</dbReference>